<dbReference type="GO" id="GO:0051301">
    <property type="term" value="P:cell division"/>
    <property type="evidence" value="ECO:0007669"/>
    <property type="project" value="UniProtKB-KW"/>
</dbReference>
<dbReference type="CDD" id="cd01850">
    <property type="entry name" value="CDC_Septin"/>
    <property type="match status" value="1"/>
</dbReference>
<evidence type="ECO:0000256" key="2">
    <source>
        <dbReference type="ARBA" id="ARBA00022618"/>
    </source>
</evidence>
<sequence>CATYCLVLIFGSTGCCESKPKSIYGMSSATVDSGGGGGTTVGTAKVPLTSTFSTFLGDNPRNKRLEALMDKYKPYSASANAAAAASLENGGVHKQQNGGSPASPVHAHLHPTPPPVVPQAANQIPPQTVSNAPSNAAVAAASVPPHQQPPKKPSDSPPAPPPASKKMSPDPPPKPTLVTKPRVITQEVGLANFPNQVYRRAVKQGFEFTLMVVGQSGLGKSTLINSLFLTDVYSKDYPGPSNRVSETVRVEPTRVVLKEKGVKLTLTLVDCPGFGDAVDNSGCWNCISEYIEDRYEEYLRRESQVHRNPHKREVDTRVHCCLYFLPSTGRGLRSLDIEFMRRLHDKVNLVPVLSKADTMMPEEVVENKEKILKEIQAHQIKIYDFPYVSAQKHVSRLGPTVPFAVIGANTSYELEGRRVRGRKYPWGLAQIENPDHCDFLALSDAILHTHLMDLIEVTDRLHYENYRVRKLTVPGSAGGDENKNPIAMIAEQRADKEAAMAAARAEMEQVFEQKVAEKKKKLEDSERELEEKSAAMRRQLKEQREELEERRRRFLDEVREWESENGCSLEDLRAHDKKKGAGKRFF</sequence>
<evidence type="ECO:0000313" key="10">
    <source>
        <dbReference type="EMBL" id="CAD7227318.1"/>
    </source>
</evidence>
<proteinExistence type="inferred from homology"/>
<dbReference type="SUPFAM" id="SSF52540">
    <property type="entry name" value="P-loop containing nucleoside triphosphate hydrolases"/>
    <property type="match status" value="1"/>
</dbReference>
<organism evidence="10">
    <name type="scientific">Cyprideis torosa</name>
    <dbReference type="NCBI Taxonomy" id="163714"/>
    <lineage>
        <taxon>Eukaryota</taxon>
        <taxon>Metazoa</taxon>
        <taxon>Ecdysozoa</taxon>
        <taxon>Arthropoda</taxon>
        <taxon>Crustacea</taxon>
        <taxon>Oligostraca</taxon>
        <taxon>Ostracoda</taxon>
        <taxon>Podocopa</taxon>
        <taxon>Podocopida</taxon>
        <taxon>Cytherocopina</taxon>
        <taxon>Cytheroidea</taxon>
        <taxon>Cytherideidae</taxon>
        <taxon>Cyprideis</taxon>
    </lineage>
</organism>
<dbReference type="InterPro" id="IPR027417">
    <property type="entry name" value="P-loop_NTPase"/>
</dbReference>
<dbReference type="GO" id="GO:0032154">
    <property type="term" value="C:cleavage furrow"/>
    <property type="evidence" value="ECO:0007669"/>
    <property type="project" value="UniProtKB-SubCell"/>
</dbReference>
<evidence type="ECO:0000256" key="7">
    <source>
        <dbReference type="RuleBase" id="RU004560"/>
    </source>
</evidence>
<evidence type="ECO:0000256" key="8">
    <source>
        <dbReference type="SAM" id="Coils"/>
    </source>
</evidence>
<dbReference type="Gene3D" id="3.40.50.300">
    <property type="entry name" value="P-loop containing nucleotide triphosphate hydrolases"/>
    <property type="match status" value="1"/>
</dbReference>
<keyword evidence="4 8" id="KW-0175">Coiled coil</keyword>
<evidence type="ECO:0000256" key="3">
    <source>
        <dbReference type="ARBA" id="ARBA00022741"/>
    </source>
</evidence>
<dbReference type="OrthoDB" id="416553at2759"/>
<feature type="compositionally biased region" description="Pro residues" evidence="9">
    <location>
        <begin position="146"/>
        <end position="175"/>
    </location>
</feature>
<reference evidence="10" key="1">
    <citation type="submission" date="2020-11" db="EMBL/GenBank/DDBJ databases">
        <authorList>
            <person name="Tran Van P."/>
        </authorList>
    </citation>
    <scope>NUCLEOTIDE SEQUENCE</scope>
</reference>
<evidence type="ECO:0000256" key="1">
    <source>
        <dbReference type="ARBA" id="ARBA00004626"/>
    </source>
</evidence>
<name>A0A7R8WDH7_9CRUS</name>
<dbReference type="Pfam" id="PF00735">
    <property type="entry name" value="Septin"/>
    <property type="match status" value="1"/>
</dbReference>
<dbReference type="EMBL" id="OB661102">
    <property type="protein sequence ID" value="CAD7227318.1"/>
    <property type="molecule type" value="Genomic_DNA"/>
</dbReference>
<dbReference type="FunFam" id="3.40.50.300:FF:000162">
    <property type="entry name" value="septin-7 isoform X1"/>
    <property type="match status" value="1"/>
</dbReference>
<dbReference type="PROSITE" id="PS51719">
    <property type="entry name" value="G_SEPTIN"/>
    <property type="match status" value="1"/>
</dbReference>
<protein>
    <submittedName>
        <fullName evidence="10">Uncharacterized protein</fullName>
    </submittedName>
</protein>
<keyword evidence="2" id="KW-0132">Cell division</keyword>
<evidence type="ECO:0000256" key="4">
    <source>
        <dbReference type="ARBA" id="ARBA00023054"/>
    </source>
</evidence>
<comment type="similarity">
    <text evidence="7">Belongs to the TRAFAC class TrmE-Era-EngA-EngB-Septin-like GTPase superfamily. Septin GTPase family.</text>
</comment>
<dbReference type="InterPro" id="IPR030379">
    <property type="entry name" value="G_SEPTIN_dom"/>
</dbReference>
<comment type="subcellular location">
    <subcellularLocation>
        <location evidence="1">Cleavage furrow</location>
    </subcellularLocation>
</comment>
<evidence type="ECO:0000256" key="5">
    <source>
        <dbReference type="ARBA" id="ARBA00023134"/>
    </source>
</evidence>
<feature type="region of interest" description="Disordered" evidence="9">
    <location>
        <begin position="91"/>
        <end position="179"/>
    </location>
</feature>
<dbReference type="AlphaFoldDB" id="A0A7R8WDH7"/>
<dbReference type="GO" id="GO:0005525">
    <property type="term" value="F:GTP binding"/>
    <property type="evidence" value="ECO:0007669"/>
    <property type="project" value="UniProtKB-KW"/>
</dbReference>
<feature type="compositionally biased region" description="Low complexity" evidence="9">
    <location>
        <begin position="129"/>
        <end position="145"/>
    </location>
</feature>
<gene>
    <name evidence="10" type="ORF">CTOB1V02_LOCUS5226</name>
</gene>
<feature type="non-terminal residue" evidence="10">
    <location>
        <position position="1"/>
    </location>
</feature>
<dbReference type="PANTHER" id="PTHR18884">
    <property type="entry name" value="SEPTIN"/>
    <property type="match status" value="1"/>
</dbReference>
<keyword evidence="3 7" id="KW-0547">Nucleotide-binding</keyword>
<evidence type="ECO:0000256" key="6">
    <source>
        <dbReference type="ARBA" id="ARBA00023306"/>
    </source>
</evidence>
<accession>A0A7R8WDH7</accession>
<keyword evidence="6" id="KW-0131">Cell cycle</keyword>
<dbReference type="GO" id="GO:0005856">
    <property type="term" value="C:cytoskeleton"/>
    <property type="evidence" value="ECO:0007669"/>
    <property type="project" value="UniProtKB-ARBA"/>
</dbReference>
<evidence type="ECO:0000256" key="9">
    <source>
        <dbReference type="SAM" id="MobiDB-lite"/>
    </source>
</evidence>
<feature type="coiled-coil region" evidence="8">
    <location>
        <begin position="493"/>
        <end position="564"/>
    </location>
</feature>
<dbReference type="InterPro" id="IPR016491">
    <property type="entry name" value="Septin"/>
</dbReference>
<keyword evidence="5 7" id="KW-0342">GTP-binding</keyword>